<evidence type="ECO:0000256" key="1">
    <source>
        <dbReference type="ARBA" id="ARBA00006821"/>
    </source>
</evidence>
<dbReference type="SUPFAM" id="SSF88713">
    <property type="entry name" value="Glycoside hydrolase/deacetylase"/>
    <property type="match status" value="1"/>
</dbReference>
<sequence>MSQTRKLCIHGHFYQPPRMDPWMRELLPEGSAGPGLNWNRRILQESYAPLAWARRRDDHGRITDIVNCYSWISFNFGPTLLSWLEQDDPQCYARILEADRISLERWGHGNALAQCYHHMIMPLASELDKDVQLAWTAADFQARYGRMPEGLWLSEAAVDTPTLEAVARAGFRFVILAPRQALAVADLDGANHCHVDESTLDIREPYAARLPSGQSLAVFFYHGPLSQAVAFERLLEDGERFRQRVNQAAGSGLLSLATDGETYGHHFPFGEMALAYFLEQVVHGRDGLELTNYGAYLAANAPRRRVYLKEPSSWSCIHGVERWRADCGCTDGGHPGWNQHWREPLRRALTGNKQRVDELFFHAGRHCFTDPRRALLEYGRVLAGGLDRRAFLEQHALPGLAPEAERRAFDLLAMQEWAMCSLASCAWFFDEISRVEPLNAMAYALRSMELARACGGEDWTDSFTAVLAEIRSNLPEKGSGADLWRSHVLPRSMNPATWTLLGLLLSQARDRKPEQGRLRLKFRAADLELHVQEADETQWRGRGLLTGAENGPPKEFTWRWTFGETPGGNADAVHVVVEGQGKFSCTVADLAWNKRQLITLAWLDRQAENWWNGQLDFASRAAVHFLEWQEDQHHPNREEVWRLHLPGLAWAFIMSVAPFAGDAELRLFLQRNWQPNEEFDARLSVHLQALLAGDDPDWPALDRIAGRIRALGLPMNLWPVENRLWDMRHLPEDKTLAPQFGFQEM</sequence>
<keyword evidence="4" id="KW-0378">Hydrolase</keyword>
<dbReference type="Pfam" id="PF12055">
    <property type="entry name" value="DUF3536"/>
    <property type="match status" value="1"/>
</dbReference>
<name>A0A1G6C7L0_9BACT</name>
<dbReference type="STRING" id="617002.SAMN05660653_01376"/>
<dbReference type="CDD" id="cd10797">
    <property type="entry name" value="GH57N_APU_like_1"/>
    <property type="match status" value="1"/>
</dbReference>
<dbReference type="InterPro" id="IPR021923">
    <property type="entry name" value="DUF3536"/>
</dbReference>
<dbReference type="InterPro" id="IPR052046">
    <property type="entry name" value="GH57_Enzymes"/>
</dbReference>
<dbReference type="Gene3D" id="3.20.110.20">
    <property type="match status" value="1"/>
</dbReference>
<keyword evidence="2" id="KW-0119">Carbohydrate metabolism</keyword>
<evidence type="ECO:0000259" key="3">
    <source>
        <dbReference type="Pfam" id="PF03065"/>
    </source>
</evidence>
<proteinExistence type="inferred from homology"/>
<evidence type="ECO:0000256" key="2">
    <source>
        <dbReference type="ARBA" id="ARBA00023277"/>
    </source>
</evidence>
<dbReference type="Pfam" id="PF03065">
    <property type="entry name" value="Glyco_hydro_57"/>
    <property type="match status" value="1"/>
</dbReference>
<dbReference type="PANTHER" id="PTHR36306">
    <property type="entry name" value="ALPHA-AMYLASE-RELATED-RELATED"/>
    <property type="match status" value="1"/>
</dbReference>
<comment type="similarity">
    <text evidence="1">Belongs to the glycosyl hydrolase 57 family.</text>
</comment>
<dbReference type="EMBL" id="FMXO01000007">
    <property type="protein sequence ID" value="SDB28824.1"/>
    <property type="molecule type" value="Genomic_DNA"/>
</dbReference>
<organism evidence="4 5">
    <name type="scientific">Desulfonatronum thiosulfatophilum</name>
    <dbReference type="NCBI Taxonomy" id="617002"/>
    <lineage>
        <taxon>Bacteria</taxon>
        <taxon>Pseudomonadati</taxon>
        <taxon>Thermodesulfobacteriota</taxon>
        <taxon>Desulfovibrionia</taxon>
        <taxon>Desulfovibrionales</taxon>
        <taxon>Desulfonatronaceae</taxon>
        <taxon>Desulfonatronum</taxon>
    </lineage>
</organism>
<dbReference type="PANTHER" id="PTHR36306:SF3">
    <property type="entry name" value="GLYCOSIDE HYDROLASE FAMILY 57"/>
    <property type="match status" value="1"/>
</dbReference>
<dbReference type="InterPro" id="IPR011330">
    <property type="entry name" value="Glyco_hydro/deAcase_b/a-brl"/>
</dbReference>
<gene>
    <name evidence="4" type="ORF">SAMN05660653_01376</name>
</gene>
<dbReference type="AlphaFoldDB" id="A0A1G6C7L0"/>
<dbReference type="Proteomes" id="UP000198771">
    <property type="component" value="Unassembled WGS sequence"/>
</dbReference>
<dbReference type="OrthoDB" id="9757977at2"/>
<evidence type="ECO:0000313" key="4">
    <source>
        <dbReference type="EMBL" id="SDB28824.1"/>
    </source>
</evidence>
<protein>
    <submittedName>
        <fullName evidence="4">Glycosyl hydrolase family 57</fullName>
    </submittedName>
</protein>
<keyword evidence="5" id="KW-1185">Reference proteome</keyword>
<reference evidence="4 5" key="1">
    <citation type="submission" date="2016-10" db="EMBL/GenBank/DDBJ databases">
        <authorList>
            <person name="de Groot N.N."/>
        </authorList>
    </citation>
    <scope>NUCLEOTIDE SEQUENCE [LARGE SCALE GENOMIC DNA]</scope>
    <source>
        <strain evidence="4 5">ASO4-2</strain>
    </source>
</reference>
<dbReference type="RefSeq" id="WP_092119141.1">
    <property type="nucleotide sequence ID" value="NZ_FMXO01000007.1"/>
</dbReference>
<dbReference type="InterPro" id="IPR004300">
    <property type="entry name" value="Glyco_hydro_57_N"/>
</dbReference>
<feature type="domain" description="Glycoside hydrolase family 57 N-terminal" evidence="3">
    <location>
        <begin position="103"/>
        <end position="307"/>
    </location>
</feature>
<accession>A0A1G6C7L0</accession>
<dbReference type="GO" id="GO:0016787">
    <property type="term" value="F:hydrolase activity"/>
    <property type="evidence" value="ECO:0007669"/>
    <property type="project" value="UniProtKB-KW"/>
</dbReference>
<dbReference type="GO" id="GO:0005975">
    <property type="term" value="P:carbohydrate metabolic process"/>
    <property type="evidence" value="ECO:0007669"/>
    <property type="project" value="InterPro"/>
</dbReference>
<evidence type="ECO:0000313" key="5">
    <source>
        <dbReference type="Proteomes" id="UP000198771"/>
    </source>
</evidence>